<protein>
    <submittedName>
        <fullName evidence="2">WxcM-like domain-containing protein</fullName>
    </submittedName>
</protein>
<feature type="domain" description="Sugar 3,4-ketoisomerase QdtA cupin" evidence="1">
    <location>
        <begin position="5"/>
        <end position="129"/>
    </location>
</feature>
<dbReference type="KEGG" id="lpy:FIV34_03420"/>
<reference evidence="2 3" key="1">
    <citation type="submission" date="2019-06" db="EMBL/GenBank/DDBJ databases">
        <title>A complete genome sequence for Luteibacter pinisoli MAH-14.</title>
        <authorList>
            <person name="Baltrus D.A."/>
        </authorList>
    </citation>
    <scope>NUCLEOTIDE SEQUENCE [LARGE SCALE GENOMIC DNA]</scope>
    <source>
        <strain evidence="2 3">MAH-14</strain>
    </source>
</reference>
<keyword evidence="3" id="KW-1185">Reference proteome</keyword>
<gene>
    <name evidence="2" type="ORF">FIV34_03420</name>
</gene>
<dbReference type="InterPro" id="IPR011051">
    <property type="entry name" value="RmlC_Cupin_sf"/>
</dbReference>
<evidence type="ECO:0000313" key="2">
    <source>
        <dbReference type="EMBL" id="QDE38315.1"/>
    </source>
</evidence>
<dbReference type="EMBL" id="CP041046">
    <property type="protein sequence ID" value="QDE38315.1"/>
    <property type="molecule type" value="Genomic_DNA"/>
</dbReference>
<proteinExistence type="predicted"/>
<dbReference type="SUPFAM" id="SSF51182">
    <property type="entry name" value="RmlC-like cupins"/>
    <property type="match status" value="1"/>
</dbReference>
<evidence type="ECO:0000313" key="3">
    <source>
        <dbReference type="Proteomes" id="UP000316093"/>
    </source>
</evidence>
<name>A0A4Y5Z0W9_9GAMM</name>
<dbReference type="OrthoDB" id="9800846at2"/>
<accession>A0A4Y5Z0W9</accession>
<dbReference type="AlphaFoldDB" id="A0A4Y5Z0W9"/>
<dbReference type="InterPro" id="IPR014710">
    <property type="entry name" value="RmlC-like_jellyroll"/>
</dbReference>
<sequence length="147" mass="16392">MDIARIPFQIHGDSRGMLVALEGMRDVPFDIRRVYYIFATCESVRRGQHAHRTLTQLAVAVRGSVTFLLDDGSGPAEVTLDDPASGVLIGPMVWRELHHFSEDCVVMVLADQLYDPSDYIADYDQFLREARAPAYPEAVAVAAWPGR</sequence>
<dbReference type="Proteomes" id="UP000316093">
    <property type="component" value="Chromosome"/>
</dbReference>
<dbReference type="Pfam" id="PF05523">
    <property type="entry name" value="FdtA"/>
    <property type="match status" value="1"/>
</dbReference>
<dbReference type="Gene3D" id="2.60.120.10">
    <property type="entry name" value="Jelly Rolls"/>
    <property type="match status" value="1"/>
</dbReference>
<dbReference type="CDD" id="cd20292">
    <property type="entry name" value="cupin_QdtA-like"/>
    <property type="match status" value="1"/>
</dbReference>
<dbReference type="InterPro" id="IPR008894">
    <property type="entry name" value="QdtA_cupin_dom"/>
</dbReference>
<evidence type="ECO:0000259" key="1">
    <source>
        <dbReference type="Pfam" id="PF05523"/>
    </source>
</evidence>
<dbReference type="RefSeq" id="WP_139979692.1">
    <property type="nucleotide sequence ID" value="NZ_CP041046.1"/>
</dbReference>
<organism evidence="2 3">
    <name type="scientific">Luteibacter pinisoli</name>
    <dbReference type="NCBI Taxonomy" id="2589080"/>
    <lineage>
        <taxon>Bacteria</taxon>
        <taxon>Pseudomonadati</taxon>
        <taxon>Pseudomonadota</taxon>
        <taxon>Gammaproteobacteria</taxon>
        <taxon>Lysobacterales</taxon>
        <taxon>Rhodanobacteraceae</taxon>
        <taxon>Luteibacter</taxon>
    </lineage>
</organism>